<dbReference type="OrthoDB" id="823504at2759"/>
<dbReference type="GeneID" id="36590368"/>
<dbReference type="RefSeq" id="XP_024744282.1">
    <property type="nucleotide sequence ID" value="XM_024882291.1"/>
</dbReference>
<name>A0A2J6TWN7_9HELO</name>
<keyword evidence="5" id="KW-1185">Reference proteome</keyword>
<accession>A0A2J6TWN7</accession>
<dbReference type="STRING" id="1095630.A0A2J6TWN7"/>
<feature type="region of interest" description="Disordered" evidence="1">
    <location>
        <begin position="324"/>
        <end position="343"/>
    </location>
</feature>
<feature type="domain" description="Clr5" evidence="2">
    <location>
        <begin position="3"/>
        <end position="38"/>
    </location>
</feature>
<sequence>MKGGKSLEEVRDILDETRKFNPSLRAYKNKLEEWGFIKYNPRRKRPATSPLDLAKDLDIAQTTEAASALLVGSDSESVKCYLKQVEYGLERQASEIRQQRIVLAKVSQKRRRQDLESDTEGVKNSLQRIAEFETSVTRMRKTLEKVMTSVSVQTSGPIGFASCWKQEPMTLEDAHGKLLPLPLELVVSWEARYPSEQSRPVVDISQMFDSVLLSHFRARAGKKKVQKREFEIEDSVSRGTMPRTRSWSQFSEPGRKFEMSMIFKDAGRSSVVCPKCDTISKEKKGVQVECSNPDCKLIFRMEDDENADEESSIKRRRLSGLARVVTTPSSSRDRDSAFDEEPEDLPGMFKRVIVRLLRNKTNFTQHGPQPTACTYPATYGYSQNPLLPFDGSIIPEILDTVYTCSCGNGCQCIGCAAHPFNDASLEYVLRLLSSVSLEPRELYNITQTSMNGNISSQPLPVNTVSSPTAHTLSSTTYKNGEEQSLSATEFFFVDYPFTSEGCGGDTQACPCPYECKCLGCTIHKQPAIGGEGNSSSAGNQGNVQNLVNTWFQEDPVDLPWEPKDFFSSEGYYNLRAPVGILYHCRRKRGVWGWDATFNPN</sequence>
<proteinExistence type="predicted"/>
<evidence type="ECO:0000313" key="4">
    <source>
        <dbReference type="EMBL" id="PMD67378.1"/>
    </source>
</evidence>
<evidence type="ECO:0000259" key="3">
    <source>
        <dbReference type="Pfam" id="PF22893"/>
    </source>
</evidence>
<feature type="domain" description="Ubiquitin-like" evidence="3">
    <location>
        <begin position="165"/>
        <end position="264"/>
    </location>
</feature>
<dbReference type="Pfam" id="PF22893">
    <property type="entry name" value="ULD_2"/>
    <property type="match status" value="1"/>
</dbReference>
<dbReference type="Pfam" id="PF14420">
    <property type="entry name" value="Clr5"/>
    <property type="match status" value="1"/>
</dbReference>
<gene>
    <name evidence="4" type="ORF">K444DRAFT_623562</name>
</gene>
<dbReference type="EMBL" id="KZ613740">
    <property type="protein sequence ID" value="PMD67378.1"/>
    <property type="molecule type" value="Genomic_DNA"/>
</dbReference>
<dbReference type="Proteomes" id="UP000235371">
    <property type="component" value="Unassembled WGS sequence"/>
</dbReference>
<dbReference type="InParanoid" id="A0A2J6TWN7"/>
<evidence type="ECO:0000313" key="5">
    <source>
        <dbReference type="Proteomes" id="UP000235371"/>
    </source>
</evidence>
<dbReference type="InterPro" id="IPR054464">
    <property type="entry name" value="ULD_fung"/>
</dbReference>
<evidence type="ECO:0000259" key="2">
    <source>
        <dbReference type="Pfam" id="PF14420"/>
    </source>
</evidence>
<evidence type="ECO:0000256" key="1">
    <source>
        <dbReference type="SAM" id="MobiDB-lite"/>
    </source>
</evidence>
<organism evidence="4 5">
    <name type="scientific">Hyaloscypha bicolor E</name>
    <dbReference type="NCBI Taxonomy" id="1095630"/>
    <lineage>
        <taxon>Eukaryota</taxon>
        <taxon>Fungi</taxon>
        <taxon>Dikarya</taxon>
        <taxon>Ascomycota</taxon>
        <taxon>Pezizomycotina</taxon>
        <taxon>Leotiomycetes</taxon>
        <taxon>Helotiales</taxon>
        <taxon>Hyaloscyphaceae</taxon>
        <taxon>Hyaloscypha</taxon>
        <taxon>Hyaloscypha bicolor</taxon>
    </lineage>
</organism>
<reference evidence="4 5" key="1">
    <citation type="submission" date="2016-04" db="EMBL/GenBank/DDBJ databases">
        <title>A degradative enzymes factory behind the ericoid mycorrhizal symbiosis.</title>
        <authorList>
            <consortium name="DOE Joint Genome Institute"/>
            <person name="Martino E."/>
            <person name="Morin E."/>
            <person name="Grelet G."/>
            <person name="Kuo A."/>
            <person name="Kohler A."/>
            <person name="Daghino S."/>
            <person name="Barry K."/>
            <person name="Choi C."/>
            <person name="Cichocki N."/>
            <person name="Clum A."/>
            <person name="Copeland A."/>
            <person name="Hainaut M."/>
            <person name="Haridas S."/>
            <person name="Labutti K."/>
            <person name="Lindquist E."/>
            <person name="Lipzen A."/>
            <person name="Khouja H.-R."/>
            <person name="Murat C."/>
            <person name="Ohm R."/>
            <person name="Olson A."/>
            <person name="Spatafora J."/>
            <person name="Veneault-Fourrey C."/>
            <person name="Henrissat B."/>
            <person name="Grigoriev I."/>
            <person name="Martin F."/>
            <person name="Perotto S."/>
        </authorList>
    </citation>
    <scope>NUCLEOTIDE SEQUENCE [LARGE SCALE GENOMIC DNA]</scope>
    <source>
        <strain evidence="4 5">E</strain>
    </source>
</reference>
<dbReference type="PANTHER" id="PTHR38886:SF1">
    <property type="entry name" value="NACHT-NTPASE AND P-LOOP NTPASES N-TERMINAL DOMAIN-CONTAINING PROTEIN"/>
    <property type="match status" value="1"/>
</dbReference>
<dbReference type="InterPro" id="IPR025676">
    <property type="entry name" value="Clr5_dom"/>
</dbReference>
<dbReference type="AlphaFoldDB" id="A0A2J6TWN7"/>
<dbReference type="PANTHER" id="PTHR38886">
    <property type="entry name" value="SESA DOMAIN-CONTAINING PROTEIN"/>
    <property type="match status" value="1"/>
</dbReference>
<protein>
    <submittedName>
        <fullName evidence="4">Uncharacterized protein</fullName>
    </submittedName>
</protein>